<dbReference type="EnsemblMetazoa" id="ASIC010538-RA">
    <property type="protein sequence ID" value="ASIC010538-PA"/>
    <property type="gene ID" value="ASIC010538"/>
</dbReference>
<reference evidence="1 3" key="1">
    <citation type="journal article" date="2014" name="BMC Genomics">
        <title>Genome sequence of Anopheles sinensis provides insight into genetics basis of mosquito competence for malaria parasites.</title>
        <authorList>
            <person name="Zhou D."/>
            <person name="Zhang D."/>
            <person name="Ding G."/>
            <person name="Shi L."/>
            <person name="Hou Q."/>
            <person name="Ye Y."/>
            <person name="Xu Y."/>
            <person name="Zhou H."/>
            <person name="Xiong C."/>
            <person name="Li S."/>
            <person name="Yu J."/>
            <person name="Hong S."/>
            <person name="Yu X."/>
            <person name="Zou P."/>
            <person name="Chen C."/>
            <person name="Chang X."/>
            <person name="Wang W."/>
            <person name="Lv Y."/>
            <person name="Sun Y."/>
            <person name="Ma L."/>
            <person name="Shen B."/>
            <person name="Zhu C."/>
        </authorList>
    </citation>
    <scope>NUCLEOTIDE SEQUENCE [LARGE SCALE GENOMIC DNA]</scope>
</reference>
<sequence>MPLSCVGARFKTAPGDVDGSINPCSLQSVSLTNRKWFVVYQPHSKLGNNEKFYYTYFDKVSHFLTLAALRGYPWEGIVGCVLWNNLSLSNPGTVPLFSLSGVGAVVRWQLLEEACRSVECELC</sequence>
<dbReference type="EMBL" id="KE525224">
    <property type="protein sequence ID" value="KFB42789.1"/>
    <property type="molecule type" value="Genomic_DNA"/>
</dbReference>
<dbReference type="AlphaFoldDB" id="A0A084VXU5"/>
<name>A0A084VXU5_ANOSI</name>
<keyword evidence="3" id="KW-1185">Reference proteome</keyword>
<accession>A0A084VXU5</accession>
<dbReference type="Proteomes" id="UP000030765">
    <property type="component" value="Unassembled WGS sequence"/>
</dbReference>
<evidence type="ECO:0000313" key="2">
    <source>
        <dbReference type="EnsemblMetazoa" id="ASIC010538-PA"/>
    </source>
</evidence>
<reference evidence="2" key="2">
    <citation type="submission" date="2020-05" db="UniProtKB">
        <authorList>
            <consortium name="EnsemblMetazoa"/>
        </authorList>
    </citation>
    <scope>IDENTIFICATION</scope>
</reference>
<evidence type="ECO:0000313" key="3">
    <source>
        <dbReference type="Proteomes" id="UP000030765"/>
    </source>
</evidence>
<dbReference type="EMBL" id="ATLV01018207">
    <property type="status" value="NOT_ANNOTATED_CDS"/>
    <property type="molecule type" value="Genomic_DNA"/>
</dbReference>
<organism evidence="1">
    <name type="scientific">Anopheles sinensis</name>
    <name type="common">Mosquito</name>
    <dbReference type="NCBI Taxonomy" id="74873"/>
    <lineage>
        <taxon>Eukaryota</taxon>
        <taxon>Metazoa</taxon>
        <taxon>Ecdysozoa</taxon>
        <taxon>Arthropoda</taxon>
        <taxon>Hexapoda</taxon>
        <taxon>Insecta</taxon>
        <taxon>Pterygota</taxon>
        <taxon>Neoptera</taxon>
        <taxon>Endopterygota</taxon>
        <taxon>Diptera</taxon>
        <taxon>Nematocera</taxon>
        <taxon>Culicoidea</taxon>
        <taxon>Culicidae</taxon>
        <taxon>Anophelinae</taxon>
        <taxon>Anopheles</taxon>
    </lineage>
</organism>
<gene>
    <name evidence="1" type="ORF">ZHAS_00010538</name>
</gene>
<dbReference type="VEuPathDB" id="VectorBase:ASIC010538"/>
<evidence type="ECO:0000313" key="1">
    <source>
        <dbReference type="EMBL" id="KFB42789.1"/>
    </source>
</evidence>
<protein>
    <submittedName>
        <fullName evidence="1 2">Uncharacterized protein</fullName>
    </submittedName>
</protein>
<proteinExistence type="predicted"/>